<dbReference type="Pfam" id="PF03550">
    <property type="entry name" value="LolB"/>
    <property type="match status" value="1"/>
</dbReference>
<keyword evidence="9" id="KW-0564">Palmitate</keyword>
<dbReference type="InterPro" id="IPR029046">
    <property type="entry name" value="LolA/LolB/LppX"/>
</dbReference>
<evidence type="ECO:0000313" key="15">
    <source>
        <dbReference type="Proteomes" id="UP001501565"/>
    </source>
</evidence>
<keyword evidence="5" id="KW-0813">Transport</keyword>
<sequence>MTRLLSIVMIALLMLQGCSTLHDMPTQTEPLSTQTPSHWAQHLDAIQQLNDWKISGKVGVVTPKQSQTGYIDWQQQSAVFDINIRGTLGFGGLDLSGDQDWVTIKVDENNQRTLPTDIALERYLDWEFPINSLKFWIKGIPAPNQTVQSQQFNQHGLLSRLIQQGWDIRLLNYEKHNDVFLPHKIIARSNGYKVSLVLSDWAFQ</sequence>
<comment type="caution">
    <text evidence="14">The sequence shown here is derived from an EMBL/GenBank/DDBJ whole genome shotgun (WGS) entry which is preliminary data.</text>
</comment>
<comment type="subcellular location">
    <subcellularLocation>
        <location evidence="1">Cell outer membrane</location>
        <topology evidence="1">Lipid-anchor</topology>
    </subcellularLocation>
</comment>
<evidence type="ECO:0000256" key="6">
    <source>
        <dbReference type="ARBA" id="ARBA00022729"/>
    </source>
</evidence>
<keyword evidence="11" id="KW-0998">Cell outer membrane</keyword>
<feature type="chain" id="PRO_5046256785" description="Outer-membrane lipoprotein LolB" evidence="13">
    <location>
        <begin position="24"/>
        <end position="204"/>
    </location>
</feature>
<comment type="subunit">
    <text evidence="3">Monomer.</text>
</comment>
<evidence type="ECO:0000256" key="9">
    <source>
        <dbReference type="ARBA" id="ARBA00023139"/>
    </source>
</evidence>
<keyword evidence="15" id="KW-1185">Reference proteome</keyword>
<evidence type="ECO:0000256" key="12">
    <source>
        <dbReference type="ARBA" id="ARBA00023288"/>
    </source>
</evidence>
<evidence type="ECO:0000256" key="8">
    <source>
        <dbReference type="ARBA" id="ARBA00023136"/>
    </source>
</evidence>
<keyword evidence="8" id="KW-0472">Membrane</keyword>
<dbReference type="EMBL" id="BAABBN010000006">
    <property type="protein sequence ID" value="GAA3922752.1"/>
    <property type="molecule type" value="Genomic_DNA"/>
</dbReference>
<keyword evidence="10" id="KW-0143">Chaperone</keyword>
<proteinExistence type="inferred from homology"/>
<name>A0ABP7MI48_9GAMM</name>
<gene>
    <name evidence="14" type="primary">lolB</name>
    <name evidence="14" type="ORF">GCM10022277_18350</name>
</gene>
<dbReference type="SUPFAM" id="SSF89392">
    <property type="entry name" value="Prokaryotic lipoproteins and lipoprotein localization factors"/>
    <property type="match status" value="1"/>
</dbReference>
<evidence type="ECO:0000256" key="10">
    <source>
        <dbReference type="ARBA" id="ARBA00023186"/>
    </source>
</evidence>
<evidence type="ECO:0000256" key="13">
    <source>
        <dbReference type="SAM" id="SignalP"/>
    </source>
</evidence>
<reference evidence="15" key="1">
    <citation type="journal article" date="2019" name="Int. J. Syst. Evol. Microbiol.">
        <title>The Global Catalogue of Microorganisms (GCM) 10K type strain sequencing project: providing services to taxonomists for standard genome sequencing and annotation.</title>
        <authorList>
            <consortium name="The Broad Institute Genomics Platform"/>
            <consortium name="The Broad Institute Genome Sequencing Center for Infectious Disease"/>
            <person name="Wu L."/>
            <person name="Ma J."/>
        </authorList>
    </citation>
    <scope>NUCLEOTIDE SEQUENCE [LARGE SCALE GENOMIC DNA]</scope>
    <source>
        <strain evidence="15">JCM 17551</strain>
    </source>
</reference>
<evidence type="ECO:0000256" key="4">
    <source>
        <dbReference type="ARBA" id="ARBA00016202"/>
    </source>
</evidence>
<keyword evidence="12 14" id="KW-0449">Lipoprotein</keyword>
<keyword evidence="6 13" id="KW-0732">Signal</keyword>
<protein>
    <recommendedName>
        <fullName evidence="4">Outer-membrane lipoprotein LolB</fullName>
    </recommendedName>
</protein>
<dbReference type="RefSeq" id="WP_344797803.1">
    <property type="nucleotide sequence ID" value="NZ_BAABBN010000006.1"/>
</dbReference>
<dbReference type="Gene3D" id="2.50.20.10">
    <property type="entry name" value="Lipoprotein localisation LolA/LolB/LppX"/>
    <property type="match status" value="1"/>
</dbReference>
<dbReference type="Proteomes" id="UP001501565">
    <property type="component" value="Unassembled WGS sequence"/>
</dbReference>
<evidence type="ECO:0000256" key="2">
    <source>
        <dbReference type="ARBA" id="ARBA00009696"/>
    </source>
</evidence>
<feature type="signal peptide" evidence="13">
    <location>
        <begin position="1"/>
        <end position="23"/>
    </location>
</feature>
<evidence type="ECO:0000256" key="7">
    <source>
        <dbReference type="ARBA" id="ARBA00022927"/>
    </source>
</evidence>
<organism evidence="14 15">
    <name type="scientific">Litoribacillus peritrichatus</name>
    <dbReference type="NCBI Taxonomy" id="718191"/>
    <lineage>
        <taxon>Bacteria</taxon>
        <taxon>Pseudomonadati</taxon>
        <taxon>Pseudomonadota</taxon>
        <taxon>Gammaproteobacteria</taxon>
        <taxon>Oceanospirillales</taxon>
        <taxon>Oceanospirillaceae</taxon>
        <taxon>Litoribacillus</taxon>
    </lineage>
</organism>
<evidence type="ECO:0000256" key="1">
    <source>
        <dbReference type="ARBA" id="ARBA00004459"/>
    </source>
</evidence>
<dbReference type="PROSITE" id="PS51257">
    <property type="entry name" value="PROKAR_LIPOPROTEIN"/>
    <property type="match status" value="1"/>
</dbReference>
<dbReference type="CDD" id="cd16326">
    <property type="entry name" value="LolB"/>
    <property type="match status" value="1"/>
</dbReference>
<comment type="similarity">
    <text evidence="2">Belongs to the LolB family.</text>
</comment>
<evidence type="ECO:0000256" key="11">
    <source>
        <dbReference type="ARBA" id="ARBA00023237"/>
    </source>
</evidence>
<dbReference type="InterPro" id="IPR004565">
    <property type="entry name" value="OM_lipoprot_LolB"/>
</dbReference>
<evidence type="ECO:0000313" key="14">
    <source>
        <dbReference type="EMBL" id="GAA3922752.1"/>
    </source>
</evidence>
<keyword evidence="7" id="KW-0653">Protein transport</keyword>
<evidence type="ECO:0000256" key="3">
    <source>
        <dbReference type="ARBA" id="ARBA00011245"/>
    </source>
</evidence>
<evidence type="ECO:0000256" key="5">
    <source>
        <dbReference type="ARBA" id="ARBA00022448"/>
    </source>
</evidence>
<dbReference type="NCBIfam" id="TIGR00548">
    <property type="entry name" value="lolB"/>
    <property type="match status" value="1"/>
</dbReference>
<accession>A0ABP7MI48</accession>